<comment type="similarity">
    <text evidence="8">Belongs to the binding-protein-dependent transport system permease family.</text>
</comment>
<dbReference type="EMBL" id="QZFV01000090">
    <property type="protein sequence ID" value="RJQ83981.1"/>
    <property type="molecule type" value="Genomic_DNA"/>
</dbReference>
<dbReference type="InterPro" id="IPR043429">
    <property type="entry name" value="ArtM/GltK/GlnP/TcyL/YhdX-like"/>
</dbReference>
<evidence type="ECO:0000256" key="3">
    <source>
        <dbReference type="ARBA" id="ARBA00022475"/>
    </source>
</evidence>
<evidence type="ECO:0000256" key="4">
    <source>
        <dbReference type="ARBA" id="ARBA00022692"/>
    </source>
</evidence>
<keyword evidence="6 8" id="KW-1133">Transmembrane helix</keyword>
<dbReference type="InterPro" id="IPR010065">
    <property type="entry name" value="AA_ABC_transptr_permease_3TM"/>
</dbReference>
<evidence type="ECO:0000256" key="9">
    <source>
        <dbReference type="SAM" id="MobiDB-lite"/>
    </source>
</evidence>
<comment type="subcellular location">
    <subcellularLocation>
        <location evidence="1 8">Cell membrane</location>
        <topology evidence="1 8">Multi-pass membrane protein</topology>
    </subcellularLocation>
</comment>
<dbReference type="InterPro" id="IPR035906">
    <property type="entry name" value="MetI-like_sf"/>
</dbReference>
<keyword evidence="7 8" id="KW-0472">Membrane</keyword>
<feature type="transmembrane region" description="Helical" evidence="8">
    <location>
        <begin position="207"/>
        <end position="228"/>
    </location>
</feature>
<evidence type="ECO:0000256" key="2">
    <source>
        <dbReference type="ARBA" id="ARBA00022448"/>
    </source>
</evidence>
<evidence type="ECO:0000259" key="10">
    <source>
        <dbReference type="PROSITE" id="PS50928"/>
    </source>
</evidence>
<evidence type="ECO:0000256" key="5">
    <source>
        <dbReference type="ARBA" id="ARBA00022970"/>
    </source>
</evidence>
<keyword evidence="2 8" id="KW-0813">Transport</keyword>
<proteinExistence type="inferred from homology"/>
<keyword evidence="12" id="KW-1185">Reference proteome</keyword>
<evidence type="ECO:0000256" key="7">
    <source>
        <dbReference type="ARBA" id="ARBA00023136"/>
    </source>
</evidence>
<feature type="transmembrane region" description="Helical" evidence="8">
    <location>
        <begin position="69"/>
        <end position="93"/>
    </location>
</feature>
<sequence length="293" mass="31644">MSVSVDPGVERESPRAGTPPLAGRRHPARWVAGAVALAVVGAAVASLAQNRAMSWPVVASYVLSGQILSGLWLTIWLTAVVTALGFLGGILVAAMRLSANPVLQWIGWAYVWFFRSVPVLVQLLFWFNIGYLYPSLSSAISAMTAAVLGLTLHEAALAGEIVRGGILAVDPGQLEAGTALGLSKIRIFRRVVLPQAMRSIVPAAGNLLIGTLKGTSMVSVIAVSDLLYSAQFIYNRTYEIVPLLAVATLWYLIVTSVLSVAQYYIERYFARGARRALPPTPWQRLRALVRRHP</sequence>
<feature type="transmembrane region" description="Helical" evidence="8">
    <location>
        <begin position="240"/>
        <end position="265"/>
    </location>
</feature>
<feature type="domain" description="ABC transmembrane type-1" evidence="10">
    <location>
        <begin position="71"/>
        <end position="262"/>
    </location>
</feature>
<feature type="transmembrane region" description="Helical" evidence="8">
    <location>
        <begin position="105"/>
        <end position="125"/>
    </location>
</feature>
<dbReference type="Pfam" id="PF00528">
    <property type="entry name" value="BPD_transp_1"/>
    <property type="match status" value="1"/>
</dbReference>
<dbReference type="CDD" id="cd06261">
    <property type="entry name" value="TM_PBP2"/>
    <property type="match status" value="1"/>
</dbReference>
<evidence type="ECO:0000256" key="1">
    <source>
        <dbReference type="ARBA" id="ARBA00004651"/>
    </source>
</evidence>
<evidence type="ECO:0000313" key="12">
    <source>
        <dbReference type="Proteomes" id="UP000285112"/>
    </source>
</evidence>
<evidence type="ECO:0000313" key="11">
    <source>
        <dbReference type="EMBL" id="RJQ83981.1"/>
    </source>
</evidence>
<dbReference type="Gene3D" id="1.10.3720.10">
    <property type="entry name" value="MetI-like"/>
    <property type="match status" value="1"/>
</dbReference>
<evidence type="ECO:0000256" key="6">
    <source>
        <dbReference type="ARBA" id="ARBA00022989"/>
    </source>
</evidence>
<dbReference type="PANTHER" id="PTHR30614:SF0">
    <property type="entry name" value="L-CYSTINE TRANSPORT SYSTEM PERMEASE PROTEIN TCYL"/>
    <property type="match status" value="1"/>
</dbReference>
<organism evidence="11 12">
    <name type="scientific">Amycolatopsis panacis</name>
    <dbReference type="NCBI Taxonomy" id="2340917"/>
    <lineage>
        <taxon>Bacteria</taxon>
        <taxon>Bacillati</taxon>
        <taxon>Actinomycetota</taxon>
        <taxon>Actinomycetes</taxon>
        <taxon>Pseudonocardiales</taxon>
        <taxon>Pseudonocardiaceae</taxon>
        <taxon>Amycolatopsis</taxon>
    </lineage>
</organism>
<feature type="transmembrane region" description="Helical" evidence="8">
    <location>
        <begin position="30"/>
        <end position="49"/>
    </location>
</feature>
<name>A0A419I294_9PSEU</name>
<dbReference type="RefSeq" id="WP_120024594.1">
    <property type="nucleotide sequence ID" value="NZ_QZFV01000090.1"/>
</dbReference>
<dbReference type="NCBIfam" id="TIGR01726">
    <property type="entry name" value="HEQRo_perm_3TM"/>
    <property type="match status" value="1"/>
</dbReference>
<comment type="caution">
    <text evidence="11">The sequence shown here is derived from an EMBL/GenBank/DDBJ whole genome shotgun (WGS) entry which is preliminary data.</text>
</comment>
<dbReference type="GO" id="GO:0022857">
    <property type="term" value="F:transmembrane transporter activity"/>
    <property type="evidence" value="ECO:0007669"/>
    <property type="project" value="InterPro"/>
</dbReference>
<evidence type="ECO:0000256" key="8">
    <source>
        <dbReference type="RuleBase" id="RU363032"/>
    </source>
</evidence>
<keyword evidence="5" id="KW-0029">Amino-acid transport</keyword>
<feature type="region of interest" description="Disordered" evidence="9">
    <location>
        <begin position="1"/>
        <end position="24"/>
    </location>
</feature>
<dbReference type="GO" id="GO:0006865">
    <property type="term" value="P:amino acid transport"/>
    <property type="evidence" value="ECO:0007669"/>
    <property type="project" value="UniProtKB-KW"/>
</dbReference>
<dbReference type="Proteomes" id="UP000285112">
    <property type="component" value="Unassembled WGS sequence"/>
</dbReference>
<gene>
    <name evidence="11" type="ORF">D5S19_18485</name>
</gene>
<dbReference type="AlphaFoldDB" id="A0A419I294"/>
<dbReference type="SUPFAM" id="SSF161098">
    <property type="entry name" value="MetI-like"/>
    <property type="match status" value="1"/>
</dbReference>
<dbReference type="GO" id="GO:0043190">
    <property type="term" value="C:ATP-binding cassette (ABC) transporter complex"/>
    <property type="evidence" value="ECO:0007669"/>
    <property type="project" value="InterPro"/>
</dbReference>
<reference evidence="11 12" key="1">
    <citation type="submission" date="2018-09" db="EMBL/GenBank/DDBJ databases">
        <title>YIM PH 21725 draft genome.</title>
        <authorList>
            <person name="Miao C."/>
        </authorList>
    </citation>
    <scope>NUCLEOTIDE SEQUENCE [LARGE SCALE GENOMIC DNA]</scope>
    <source>
        <strain evidence="12">YIM PH21725</strain>
    </source>
</reference>
<dbReference type="PROSITE" id="PS50928">
    <property type="entry name" value="ABC_TM1"/>
    <property type="match status" value="1"/>
</dbReference>
<accession>A0A419I294</accession>
<dbReference type="OrthoDB" id="92598at2"/>
<dbReference type="InterPro" id="IPR000515">
    <property type="entry name" value="MetI-like"/>
</dbReference>
<keyword evidence="3" id="KW-1003">Cell membrane</keyword>
<dbReference type="PANTHER" id="PTHR30614">
    <property type="entry name" value="MEMBRANE COMPONENT OF AMINO ACID ABC TRANSPORTER"/>
    <property type="match status" value="1"/>
</dbReference>
<protein>
    <submittedName>
        <fullName evidence="11">Amino acid ABC transporter permease</fullName>
    </submittedName>
</protein>
<keyword evidence="4 8" id="KW-0812">Transmembrane</keyword>